<dbReference type="PANTHER" id="PTHR40398">
    <property type="entry name" value="PTS SYSTEM GLUCITOL/SORBITOL-SPECIFIC EIIA COMPONENT"/>
    <property type="match status" value="1"/>
</dbReference>
<dbReference type="PANTHER" id="PTHR40398:SF1">
    <property type="entry name" value="PTS SYSTEM GLUCITOL_SORBITOL-SPECIFIC EIIA COMPONENT"/>
    <property type="match status" value="1"/>
</dbReference>
<dbReference type="InterPro" id="IPR004716">
    <property type="entry name" value="PTS_IIA_glucitol/sorbitol-sp"/>
</dbReference>
<dbReference type="EMBL" id="VNHO01000007">
    <property type="protein sequence ID" value="TYP56783.1"/>
    <property type="molecule type" value="Genomic_DNA"/>
</dbReference>
<keyword evidence="3" id="KW-1185">Reference proteome</keyword>
<protein>
    <submittedName>
        <fullName evidence="2">PTS system glucitol/sorbitol-specific IIA component</fullName>
    </submittedName>
</protein>
<sequence length="136" mass="14823">MAPSGAIAFVRKGRILMKKFEAVITAIGDMVEEFIEQKMIILFDESAPQELREISVVHKGGKLAEDLVPGDVLYLGRASYKVTAVGDVANKNLGKIGHVCLKFDGKTTPELPGNIHLEEKEIPLPKVGEEILIQGN</sequence>
<reference evidence="2 3" key="1">
    <citation type="submission" date="2019-07" db="EMBL/GenBank/DDBJ databases">
        <title>Genomic Encyclopedia of Type Strains, Phase I: the one thousand microbial genomes (KMG-I) project.</title>
        <authorList>
            <person name="Kyrpides N."/>
        </authorList>
    </citation>
    <scope>NUCLEOTIDE SEQUENCE [LARGE SCALE GENOMIC DNA]</scope>
    <source>
        <strain evidence="2 3">DSM 16647</strain>
    </source>
</reference>
<dbReference type="Pfam" id="PF03829">
    <property type="entry name" value="PTSIIA_gutA"/>
    <property type="match status" value="1"/>
</dbReference>
<proteinExistence type="predicted"/>
<dbReference type="PROSITE" id="PS51097">
    <property type="entry name" value="PTS_EIIA_TYPE_5"/>
    <property type="match status" value="1"/>
</dbReference>
<dbReference type="AlphaFoldDB" id="A0A5S5AV58"/>
<comment type="caution">
    <text evidence="2">The sequence shown here is derived from an EMBL/GenBank/DDBJ whole genome shotgun (WGS) entry which is preliminary data.</text>
</comment>
<dbReference type="GO" id="GO:0008982">
    <property type="term" value="F:protein-N(PI)-phosphohistidine-sugar phosphotransferase activity"/>
    <property type="evidence" value="ECO:0007669"/>
    <property type="project" value="InterPro"/>
</dbReference>
<name>A0A5S5AV58_9FIRM</name>
<organism evidence="2 3">
    <name type="scientific">Thermosediminibacter litoriperuensis</name>
    <dbReference type="NCBI Taxonomy" id="291989"/>
    <lineage>
        <taxon>Bacteria</taxon>
        <taxon>Bacillati</taxon>
        <taxon>Bacillota</taxon>
        <taxon>Clostridia</taxon>
        <taxon>Thermosediminibacterales</taxon>
        <taxon>Thermosediminibacteraceae</taxon>
        <taxon>Thermosediminibacter</taxon>
    </lineage>
</organism>
<accession>A0A5S5AV58</accession>
<dbReference type="GO" id="GO:0005737">
    <property type="term" value="C:cytoplasm"/>
    <property type="evidence" value="ECO:0007669"/>
    <property type="project" value="InterPro"/>
</dbReference>
<evidence type="ECO:0000313" key="2">
    <source>
        <dbReference type="EMBL" id="TYP56783.1"/>
    </source>
</evidence>
<feature type="modified residue" description="Phosphohistidine; by HPr" evidence="1">
    <location>
        <position position="58"/>
    </location>
</feature>
<dbReference type="InterPro" id="IPR036665">
    <property type="entry name" value="PTS_IIA_glucitol/sorbitol_sf"/>
</dbReference>
<evidence type="ECO:0000313" key="3">
    <source>
        <dbReference type="Proteomes" id="UP000322294"/>
    </source>
</evidence>
<gene>
    <name evidence="2" type="ORF">LZ11_00839</name>
</gene>
<evidence type="ECO:0000256" key="1">
    <source>
        <dbReference type="PROSITE-ProRule" id="PRU00420"/>
    </source>
</evidence>
<dbReference type="Proteomes" id="UP000322294">
    <property type="component" value="Unassembled WGS sequence"/>
</dbReference>
<dbReference type="GO" id="GO:0009401">
    <property type="term" value="P:phosphoenolpyruvate-dependent sugar phosphotransferase system"/>
    <property type="evidence" value="ECO:0007669"/>
    <property type="project" value="InterPro"/>
</dbReference>
<dbReference type="GO" id="GO:0016301">
    <property type="term" value="F:kinase activity"/>
    <property type="evidence" value="ECO:0007669"/>
    <property type="project" value="TreeGrafter"/>
</dbReference>
<dbReference type="SUPFAM" id="SSF141530">
    <property type="entry name" value="PTSIIA/GutA-like"/>
    <property type="match status" value="1"/>
</dbReference>
<dbReference type="Gene3D" id="2.40.33.40">
    <property type="entry name" value="Phosphotransferase system, glucitol/sorbitol-specific IIA component"/>
    <property type="match status" value="1"/>
</dbReference>